<dbReference type="STRING" id="559295.C5DHR9"/>
<dbReference type="PANTHER" id="PTHR10996:SF178">
    <property type="entry name" value="2-HYDROXYACID DEHYDROGENASE YGL185C-RELATED"/>
    <property type="match status" value="1"/>
</dbReference>
<dbReference type="HOGENOM" id="CLU_019796_1_2_1"/>
<dbReference type="GO" id="GO:0030267">
    <property type="term" value="F:glyoxylate reductase (NADPH) activity"/>
    <property type="evidence" value="ECO:0007669"/>
    <property type="project" value="TreeGrafter"/>
</dbReference>
<evidence type="ECO:0000256" key="1">
    <source>
        <dbReference type="ARBA" id="ARBA00023002"/>
    </source>
</evidence>
<evidence type="ECO:0000259" key="3">
    <source>
        <dbReference type="Pfam" id="PF02826"/>
    </source>
</evidence>
<name>C5DHR9_LACTC</name>
<dbReference type="InterPro" id="IPR006140">
    <property type="entry name" value="D-isomer_DH_NAD-bd"/>
</dbReference>
<dbReference type="GO" id="GO:0005829">
    <property type="term" value="C:cytosol"/>
    <property type="evidence" value="ECO:0007669"/>
    <property type="project" value="TreeGrafter"/>
</dbReference>
<dbReference type="OMA" id="LKCIVLC"/>
<gene>
    <name evidence="4" type="ordered locus">KLTH0E06622g</name>
</gene>
<dbReference type="GO" id="GO:0016618">
    <property type="term" value="F:hydroxypyruvate reductase [NAD(P)H] activity"/>
    <property type="evidence" value="ECO:0007669"/>
    <property type="project" value="TreeGrafter"/>
</dbReference>
<evidence type="ECO:0000313" key="4">
    <source>
        <dbReference type="EMBL" id="CAR23330.1"/>
    </source>
</evidence>
<dbReference type="InterPro" id="IPR036291">
    <property type="entry name" value="NAD(P)-bd_dom_sf"/>
</dbReference>
<evidence type="ECO:0000313" key="5">
    <source>
        <dbReference type="Proteomes" id="UP000002036"/>
    </source>
</evidence>
<reference evidence="4 5" key="1">
    <citation type="journal article" date="2009" name="Genome Res.">
        <title>Comparative genomics of protoploid Saccharomycetaceae.</title>
        <authorList>
            <consortium name="The Genolevures Consortium"/>
            <person name="Souciet J.-L."/>
            <person name="Dujon B."/>
            <person name="Gaillardin C."/>
            <person name="Johnston M."/>
            <person name="Baret P.V."/>
            <person name="Cliften P."/>
            <person name="Sherman D.J."/>
            <person name="Weissenbach J."/>
            <person name="Westhof E."/>
            <person name="Wincker P."/>
            <person name="Jubin C."/>
            <person name="Poulain J."/>
            <person name="Barbe V."/>
            <person name="Segurens B."/>
            <person name="Artiguenave F."/>
            <person name="Anthouard V."/>
            <person name="Vacherie B."/>
            <person name="Val M.-E."/>
            <person name="Fulton R.S."/>
            <person name="Minx P."/>
            <person name="Wilson R."/>
            <person name="Durrens P."/>
            <person name="Jean G."/>
            <person name="Marck C."/>
            <person name="Martin T."/>
            <person name="Nikolski M."/>
            <person name="Rolland T."/>
            <person name="Seret M.-L."/>
            <person name="Casaregola S."/>
            <person name="Despons L."/>
            <person name="Fairhead C."/>
            <person name="Fischer G."/>
            <person name="Lafontaine I."/>
            <person name="Leh V."/>
            <person name="Lemaire M."/>
            <person name="de Montigny J."/>
            <person name="Neuveglise C."/>
            <person name="Thierry A."/>
            <person name="Blanc-Lenfle I."/>
            <person name="Bleykasten C."/>
            <person name="Diffels J."/>
            <person name="Fritsch E."/>
            <person name="Frangeul L."/>
            <person name="Goeffon A."/>
            <person name="Jauniaux N."/>
            <person name="Kachouri-Lafond R."/>
            <person name="Payen C."/>
            <person name="Potier S."/>
            <person name="Pribylova L."/>
            <person name="Ozanne C."/>
            <person name="Richard G.-F."/>
            <person name="Sacerdot C."/>
            <person name="Straub M.-L."/>
            <person name="Talla E."/>
        </authorList>
    </citation>
    <scope>NUCLEOTIDE SEQUENCE [LARGE SCALE GENOMIC DNA]</scope>
    <source>
        <strain evidence="5">ATCC 56472 / CBS 6340 / NRRL Y-8284</strain>
    </source>
</reference>
<dbReference type="Proteomes" id="UP000002036">
    <property type="component" value="Chromosome E"/>
</dbReference>
<sequence length="377" mass="42117">MSPKPAILFISSPDYSSELYQTTIKNEFQVVHHDFQSSDPQDFLNFLHGNFDANSKPLTAIYGGFPSFHPIGGLTEALIEDKLFPKDTIKCIVLCSRGVNGVDIPALERNNIKLFNYNDEPDSYSKNNKVLKKAGVVGNDVADCVLWHVLEGYRKLSYQQLHLRKTRNTLTSRLAAAGKSPDLNEFAFGHELVSCCVESPRDKKALILGLGSIGKQIALKLHYGLGMQIHYAKRTCDSEVPWCYHPLDASIYDKLSQFSTMIVALPGTPETKHLIDKDFLSYCSRDLVLVNIGRGSVLEPDAIESALEQGQIRHLGVDVFYNEPEVEEWLTKNTARVSLTPHVGSGTKDNFYQSCEFALNNIIEVVLRNSDGYSRVV</sequence>
<proteinExistence type="predicted"/>
<dbReference type="InParanoid" id="C5DHR9"/>
<keyword evidence="2" id="KW-0520">NAD</keyword>
<dbReference type="FunCoup" id="C5DHR9">
    <property type="interactions" value="25"/>
</dbReference>
<dbReference type="RefSeq" id="XP_002553767.1">
    <property type="nucleotide sequence ID" value="XM_002553721.1"/>
</dbReference>
<accession>C5DHR9</accession>
<dbReference type="SUPFAM" id="SSF52283">
    <property type="entry name" value="Formate/glycerate dehydrogenase catalytic domain-like"/>
    <property type="match status" value="1"/>
</dbReference>
<dbReference type="SUPFAM" id="SSF51735">
    <property type="entry name" value="NAD(P)-binding Rossmann-fold domains"/>
    <property type="match status" value="1"/>
</dbReference>
<feature type="domain" description="D-isomer specific 2-hydroxyacid dehydrogenase NAD-binding" evidence="3">
    <location>
        <begin position="198"/>
        <end position="344"/>
    </location>
</feature>
<dbReference type="GO" id="GO:0051287">
    <property type="term" value="F:NAD binding"/>
    <property type="evidence" value="ECO:0007669"/>
    <property type="project" value="InterPro"/>
</dbReference>
<protein>
    <submittedName>
        <fullName evidence="4">KLTH0E06622p</fullName>
    </submittedName>
</protein>
<dbReference type="EMBL" id="CU928169">
    <property type="protein sequence ID" value="CAR23330.1"/>
    <property type="molecule type" value="Genomic_DNA"/>
</dbReference>
<organism evidence="4 5">
    <name type="scientific">Lachancea thermotolerans (strain ATCC 56472 / CBS 6340 / NRRL Y-8284)</name>
    <name type="common">Yeast</name>
    <name type="synonym">Kluyveromyces thermotolerans</name>
    <dbReference type="NCBI Taxonomy" id="559295"/>
    <lineage>
        <taxon>Eukaryota</taxon>
        <taxon>Fungi</taxon>
        <taxon>Dikarya</taxon>
        <taxon>Ascomycota</taxon>
        <taxon>Saccharomycotina</taxon>
        <taxon>Saccharomycetes</taxon>
        <taxon>Saccharomycetales</taxon>
        <taxon>Saccharomycetaceae</taxon>
        <taxon>Lachancea</taxon>
    </lineage>
</organism>
<dbReference type="Pfam" id="PF02826">
    <property type="entry name" value="2-Hacid_dh_C"/>
    <property type="match status" value="1"/>
</dbReference>
<evidence type="ECO:0000256" key="2">
    <source>
        <dbReference type="ARBA" id="ARBA00023027"/>
    </source>
</evidence>
<keyword evidence="5" id="KW-1185">Reference proteome</keyword>
<dbReference type="InterPro" id="IPR050223">
    <property type="entry name" value="D-isomer_2-hydroxyacid_DH"/>
</dbReference>
<dbReference type="GeneID" id="8291922"/>
<dbReference type="KEGG" id="lth:KLTH0E06622g"/>
<dbReference type="Gene3D" id="3.40.50.720">
    <property type="entry name" value="NAD(P)-binding Rossmann-like Domain"/>
    <property type="match status" value="2"/>
</dbReference>
<keyword evidence="1" id="KW-0560">Oxidoreductase</keyword>
<dbReference type="OrthoDB" id="298012at2759"/>
<dbReference type="eggNOG" id="KOG0069">
    <property type="taxonomic scope" value="Eukaryota"/>
</dbReference>
<dbReference type="AlphaFoldDB" id="C5DHR9"/>
<dbReference type="PANTHER" id="PTHR10996">
    <property type="entry name" value="2-HYDROXYACID DEHYDROGENASE-RELATED"/>
    <property type="match status" value="1"/>
</dbReference>